<sequence length="174" mass="20553">MIMVSSHEFFSKNFLCEQVKITDVEMIHPIASNSQSSEPIGTERSSREVNDVNNPRPSTPTRQIYSTTANQDLLNRLKKERQRTKSTFEPICSNIIDTTNKHLMDRLEIKRDYTWVPVINKATEYIDELIDNSDTRDRLRSKLQLPFIPPDETYSFKRHYEMNWVHCFANKLWV</sequence>
<evidence type="ECO:0000256" key="1">
    <source>
        <dbReference type="SAM" id="MobiDB-lite"/>
    </source>
</evidence>
<dbReference type="Proteomes" id="UP000265703">
    <property type="component" value="Unassembled WGS sequence"/>
</dbReference>
<feature type="region of interest" description="Disordered" evidence="1">
    <location>
        <begin position="30"/>
        <end position="63"/>
    </location>
</feature>
<dbReference type="EMBL" id="QKYT01000133">
    <property type="protein sequence ID" value="RIA92158.1"/>
    <property type="molecule type" value="Genomic_DNA"/>
</dbReference>
<dbReference type="OrthoDB" id="2431355at2759"/>
<reference evidence="2 3" key="1">
    <citation type="submission" date="2018-06" db="EMBL/GenBank/DDBJ databases">
        <title>Comparative genomics reveals the genomic features of Rhizophagus irregularis, R. cerebriforme, R. diaphanum and Gigaspora rosea, and their symbiotic lifestyle signature.</title>
        <authorList>
            <person name="Morin E."/>
            <person name="San Clemente H."/>
            <person name="Chen E.C.H."/>
            <person name="De La Providencia I."/>
            <person name="Hainaut M."/>
            <person name="Kuo A."/>
            <person name="Kohler A."/>
            <person name="Murat C."/>
            <person name="Tang N."/>
            <person name="Roy S."/>
            <person name="Loubradou J."/>
            <person name="Henrissat B."/>
            <person name="Grigoriev I.V."/>
            <person name="Corradi N."/>
            <person name="Roux C."/>
            <person name="Martin F.M."/>
        </authorList>
    </citation>
    <scope>NUCLEOTIDE SEQUENCE [LARGE SCALE GENOMIC DNA]</scope>
    <source>
        <strain evidence="2 3">DAOM 227022</strain>
    </source>
</reference>
<name>A0A397T1G3_9GLOM</name>
<organism evidence="2 3">
    <name type="scientific">Glomus cerebriforme</name>
    <dbReference type="NCBI Taxonomy" id="658196"/>
    <lineage>
        <taxon>Eukaryota</taxon>
        <taxon>Fungi</taxon>
        <taxon>Fungi incertae sedis</taxon>
        <taxon>Mucoromycota</taxon>
        <taxon>Glomeromycotina</taxon>
        <taxon>Glomeromycetes</taxon>
        <taxon>Glomerales</taxon>
        <taxon>Glomeraceae</taxon>
        <taxon>Glomus</taxon>
    </lineage>
</organism>
<protein>
    <submittedName>
        <fullName evidence="2">Uncharacterized protein</fullName>
    </submittedName>
</protein>
<evidence type="ECO:0000313" key="3">
    <source>
        <dbReference type="Proteomes" id="UP000265703"/>
    </source>
</evidence>
<keyword evidence="3" id="KW-1185">Reference proteome</keyword>
<gene>
    <name evidence="2" type="ORF">C1645_83141</name>
</gene>
<dbReference type="AlphaFoldDB" id="A0A397T1G3"/>
<feature type="compositionally biased region" description="Polar residues" evidence="1">
    <location>
        <begin position="51"/>
        <end position="63"/>
    </location>
</feature>
<proteinExistence type="predicted"/>
<accession>A0A397T1G3</accession>
<comment type="caution">
    <text evidence="2">The sequence shown here is derived from an EMBL/GenBank/DDBJ whole genome shotgun (WGS) entry which is preliminary data.</text>
</comment>
<evidence type="ECO:0000313" key="2">
    <source>
        <dbReference type="EMBL" id="RIA92158.1"/>
    </source>
</evidence>